<evidence type="ECO:0000256" key="2">
    <source>
        <dbReference type="SAM" id="Phobius"/>
    </source>
</evidence>
<dbReference type="RefSeq" id="WP_090338090.1">
    <property type="nucleotide sequence ID" value="NZ_FNXY01000006.1"/>
</dbReference>
<dbReference type="STRING" id="408657.SAMN04487995_4092"/>
<proteinExistence type="predicted"/>
<keyword evidence="2" id="KW-1133">Transmembrane helix</keyword>
<feature type="coiled-coil region" evidence="1">
    <location>
        <begin position="62"/>
        <end position="89"/>
    </location>
</feature>
<keyword evidence="2" id="KW-0812">Transmembrane</keyword>
<evidence type="ECO:0000313" key="4">
    <source>
        <dbReference type="Proteomes" id="UP000199532"/>
    </source>
</evidence>
<keyword evidence="4" id="KW-1185">Reference proteome</keyword>
<protein>
    <submittedName>
        <fullName evidence="3">Uncharacterized protein</fullName>
    </submittedName>
</protein>
<sequence>MFRQFVIARFMIGFIVFVLTYMVAAYSYDNFFKFITVSMFLLSLYIMNEAGKGQLLELAKKELECQERIQEIETQLHQKEAECEFLIQAIIKASEAKE</sequence>
<evidence type="ECO:0000256" key="1">
    <source>
        <dbReference type="SAM" id="Coils"/>
    </source>
</evidence>
<keyword evidence="1" id="KW-0175">Coiled coil</keyword>
<reference evidence="3 4" key="1">
    <citation type="submission" date="2016-10" db="EMBL/GenBank/DDBJ databases">
        <authorList>
            <person name="de Groot N.N."/>
        </authorList>
    </citation>
    <scope>NUCLEOTIDE SEQUENCE [LARGE SCALE GENOMIC DNA]</scope>
    <source>
        <strain evidence="3 4">DSM 19938</strain>
    </source>
</reference>
<accession>A0A1H6XN25</accession>
<gene>
    <name evidence="3" type="ORF">SAMN04487995_4092</name>
</gene>
<dbReference type="AlphaFoldDB" id="A0A1H6XN25"/>
<dbReference type="EMBL" id="FNXY01000006">
    <property type="protein sequence ID" value="SEJ30473.1"/>
    <property type="molecule type" value="Genomic_DNA"/>
</dbReference>
<dbReference type="Proteomes" id="UP000199532">
    <property type="component" value="Unassembled WGS sequence"/>
</dbReference>
<evidence type="ECO:0000313" key="3">
    <source>
        <dbReference type="EMBL" id="SEJ30473.1"/>
    </source>
</evidence>
<name>A0A1H6XN25_9BACT</name>
<dbReference type="OrthoDB" id="965595at2"/>
<organism evidence="3 4">
    <name type="scientific">Dyadobacter koreensis</name>
    <dbReference type="NCBI Taxonomy" id="408657"/>
    <lineage>
        <taxon>Bacteria</taxon>
        <taxon>Pseudomonadati</taxon>
        <taxon>Bacteroidota</taxon>
        <taxon>Cytophagia</taxon>
        <taxon>Cytophagales</taxon>
        <taxon>Spirosomataceae</taxon>
        <taxon>Dyadobacter</taxon>
    </lineage>
</organism>
<keyword evidence="2" id="KW-0472">Membrane</keyword>
<feature type="transmembrane region" description="Helical" evidence="2">
    <location>
        <begin position="7"/>
        <end position="24"/>
    </location>
</feature>